<dbReference type="Pfam" id="PF00413">
    <property type="entry name" value="Peptidase_M10"/>
    <property type="match status" value="1"/>
</dbReference>
<dbReference type="InterPro" id="IPR006026">
    <property type="entry name" value="Peptidase_Metallo"/>
</dbReference>
<dbReference type="SMART" id="SM00235">
    <property type="entry name" value="ZnMc"/>
    <property type="match status" value="1"/>
</dbReference>
<evidence type="ECO:0000313" key="8">
    <source>
        <dbReference type="EMBL" id="MFC4077303.1"/>
    </source>
</evidence>
<dbReference type="RefSeq" id="WP_380705079.1">
    <property type="nucleotide sequence ID" value="NZ_JBHSAP010000015.1"/>
</dbReference>
<dbReference type="Gene3D" id="3.40.390.10">
    <property type="entry name" value="Collagenase (Catalytic Domain)"/>
    <property type="match status" value="1"/>
</dbReference>
<gene>
    <name evidence="8" type="ORF">ACFOUO_10885</name>
</gene>
<feature type="domain" description="Peptidase metallopeptidase" evidence="7">
    <location>
        <begin position="27"/>
        <end position="171"/>
    </location>
</feature>
<dbReference type="Proteomes" id="UP001595843">
    <property type="component" value="Unassembled WGS sequence"/>
</dbReference>
<organism evidence="8 9">
    <name type="scientific">Salinithrix halophila</name>
    <dbReference type="NCBI Taxonomy" id="1485204"/>
    <lineage>
        <taxon>Bacteria</taxon>
        <taxon>Bacillati</taxon>
        <taxon>Bacillota</taxon>
        <taxon>Bacilli</taxon>
        <taxon>Bacillales</taxon>
        <taxon>Thermoactinomycetaceae</taxon>
        <taxon>Salinithrix</taxon>
    </lineage>
</organism>
<feature type="signal peptide" evidence="6">
    <location>
        <begin position="1"/>
        <end position="23"/>
    </location>
</feature>
<dbReference type="InterPro" id="IPR001818">
    <property type="entry name" value="Pept_M10_metallopeptidase"/>
</dbReference>
<dbReference type="PANTHER" id="PTHR10201:SF323">
    <property type="entry name" value="MATRIX METALLOPROTEINASE-21"/>
    <property type="match status" value="1"/>
</dbReference>
<name>A0ABV8JJX5_9BACL</name>
<dbReference type="InterPro" id="IPR021190">
    <property type="entry name" value="Pept_M10A"/>
</dbReference>
<keyword evidence="4" id="KW-0862">Zinc</keyword>
<dbReference type="SUPFAM" id="SSF55486">
    <property type="entry name" value="Metalloproteases ('zincins'), catalytic domain"/>
    <property type="match status" value="1"/>
</dbReference>
<evidence type="ECO:0000256" key="4">
    <source>
        <dbReference type="ARBA" id="ARBA00022833"/>
    </source>
</evidence>
<dbReference type="EMBL" id="JBHSAP010000015">
    <property type="protein sequence ID" value="MFC4077303.1"/>
    <property type="molecule type" value="Genomic_DNA"/>
</dbReference>
<keyword evidence="3 8" id="KW-0378">Hydrolase</keyword>
<evidence type="ECO:0000259" key="7">
    <source>
        <dbReference type="SMART" id="SM00235"/>
    </source>
</evidence>
<dbReference type="EC" id="3.4.24.-" evidence="8"/>
<proteinExistence type="predicted"/>
<keyword evidence="2" id="KW-0479">Metal-binding</keyword>
<keyword evidence="9" id="KW-1185">Reference proteome</keyword>
<keyword evidence="1" id="KW-0645">Protease</keyword>
<reference evidence="9" key="1">
    <citation type="journal article" date="2019" name="Int. J. Syst. Evol. Microbiol.">
        <title>The Global Catalogue of Microorganisms (GCM) 10K type strain sequencing project: providing services to taxonomists for standard genome sequencing and annotation.</title>
        <authorList>
            <consortium name="The Broad Institute Genomics Platform"/>
            <consortium name="The Broad Institute Genome Sequencing Center for Infectious Disease"/>
            <person name="Wu L."/>
            <person name="Ma J."/>
        </authorList>
    </citation>
    <scope>NUCLEOTIDE SEQUENCE [LARGE SCALE GENOMIC DNA]</scope>
    <source>
        <strain evidence="9">IBRC-M 10813</strain>
    </source>
</reference>
<keyword evidence="6" id="KW-0732">Signal</keyword>
<evidence type="ECO:0000256" key="2">
    <source>
        <dbReference type="ARBA" id="ARBA00022723"/>
    </source>
</evidence>
<keyword evidence="5 8" id="KW-0482">Metalloprotease</keyword>
<sequence>MKKWMVALGLALMVFGAWSPVFAFVHTGQHWADSRISYECDMQGDYTVQCENAVREWNNLSEADFYDGGANAEITTTVANYGNVDWSGYCDWYFDRADNITTSSNIRINTHFTAGYDSNTIKGVIVHEFGHALGLAHEDSLGRGGAVMYSNDERTVYTPTQDDINGVNALY</sequence>
<evidence type="ECO:0000256" key="5">
    <source>
        <dbReference type="ARBA" id="ARBA00023049"/>
    </source>
</evidence>
<protein>
    <submittedName>
        <fullName evidence="8">Matrixin family metalloprotease</fullName>
        <ecNumber evidence="8">3.4.24.-</ecNumber>
    </submittedName>
</protein>
<feature type="chain" id="PRO_5045534549" evidence="6">
    <location>
        <begin position="24"/>
        <end position="171"/>
    </location>
</feature>
<dbReference type="InterPro" id="IPR024079">
    <property type="entry name" value="MetalloPept_cat_dom_sf"/>
</dbReference>
<dbReference type="GO" id="GO:0008237">
    <property type="term" value="F:metallopeptidase activity"/>
    <property type="evidence" value="ECO:0007669"/>
    <property type="project" value="UniProtKB-KW"/>
</dbReference>
<evidence type="ECO:0000313" key="9">
    <source>
        <dbReference type="Proteomes" id="UP001595843"/>
    </source>
</evidence>
<comment type="caution">
    <text evidence="8">The sequence shown here is derived from an EMBL/GenBank/DDBJ whole genome shotgun (WGS) entry which is preliminary data.</text>
</comment>
<accession>A0ABV8JJX5</accession>
<dbReference type="PRINTS" id="PR00138">
    <property type="entry name" value="MATRIXIN"/>
</dbReference>
<evidence type="ECO:0000256" key="1">
    <source>
        <dbReference type="ARBA" id="ARBA00022670"/>
    </source>
</evidence>
<dbReference type="PANTHER" id="PTHR10201">
    <property type="entry name" value="MATRIX METALLOPROTEINASE"/>
    <property type="match status" value="1"/>
</dbReference>
<evidence type="ECO:0000256" key="6">
    <source>
        <dbReference type="SAM" id="SignalP"/>
    </source>
</evidence>
<evidence type="ECO:0000256" key="3">
    <source>
        <dbReference type="ARBA" id="ARBA00022801"/>
    </source>
</evidence>